<keyword evidence="8" id="KW-0333">Golgi apparatus</keyword>
<proteinExistence type="inferred from homology"/>
<evidence type="ECO:0000313" key="11">
    <source>
        <dbReference type="EMBL" id="KAK9714680.1"/>
    </source>
</evidence>
<evidence type="ECO:0000256" key="6">
    <source>
        <dbReference type="ARBA" id="ARBA00022976"/>
    </source>
</evidence>
<name>A0AAW1KBP4_SAPOF</name>
<evidence type="ECO:0000256" key="3">
    <source>
        <dbReference type="ARBA" id="ARBA00008604"/>
    </source>
</evidence>
<evidence type="ECO:0000313" key="12">
    <source>
        <dbReference type="Proteomes" id="UP001443914"/>
    </source>
</evidence>
<dbReference type="Gene3D" id="1.10.472.100">
    <property type="entry name" value="Presenilin"/>
    <property type="match status" value="1"/>
</dbReference>
<feature type="transmembrane region" description="Helical" evidence="10">
    <location>
        <begin position="179"/>
        <end position="203"/>
    </location>
</feature>
<dbReference type="EMBL" id="JBDFQZ010000006">
    <property type="protein sequence ID" value="KAK9714680.1"/>
    <property type="molecule type" value="Genomic_DNA"/>
</dbReference>
<dbReference type="PANTHER" id="PTHR10202:SF26">
    <property type="entry name" value="PRESENILIN"/>
    <property type="match status" value="1"/>
</dbReference>
<dbReference type="GO" id="GO:0006509">
    <property type="term" value="P:membrane protein ectodomain proteolysis"/>
    <property type="evidence" value="ECO:0007669"/>
    <property type="project" value="TreeGrafter"/>
</dbReference>
<evidence type="ECO:0000256" key="2">
    <source>
        <dbReference type="ARBA" id="ARBA00004653"/>
    </source>
</evidence>
<evidence type="ECO:0000256" key="4">
    <source>
        <dbReference type="ARBA" id="ARBA00022692"/>
    </source>
</evidence>
<organism evidence="11 12">
    <name type="scientific">Saponaria officinalis</name>
    <name type="common">Common soapwort</name>
    <name type="synonym">Lychnis saponaria</name>
    <dbReference type="NCBI Taxonomy" id="3572"/>
    <lineage>
        <taxon>Eukaryota</taxon>
        <taxon>Viridiplantae</taxon>
        <taxon>Streptophyta</taxon>
        <taxon>Embryophyta</taxon>
        <taxon>Tracheophyta</taxon>
        <taxon>Spermatophyta</taxon>
        <taxon>Magnoliopsida</taxon>
        <taxon>eudicotyledons</taxon>
        <taxon>Gunneridae</taxon>
        <taxon>Pentapetalae</taxon>
        <taxon>Caryophyllales</taxon>
        <taxon>Caryophyllaceae</taxon>
        <taxon>Caryophylleae</taxon>
        <taxon>Saponaria</taxon>
    </lineage>
</organism>
<evidence type="ECO:0008006" key="13">
    <source>
        <dbReference type="Google" id="ProtNLM"/>
    </source>
</evidence>
<dbReference type="GO" id="GO:0016485">
    <property type="term" value="P:protein processing"/>
    <property type="evidence" value="ECO:0007669"/>
    <property type="project" value="InterPro"/>
</dbReference>
<protein>
    <recommendedName>
        <fullName evidence="13">Presenilin</fullName>
    </recommendedName>
</protein>
<dbReference type="GO" id="GO:0042500">
    <property type="term" value="F:aspartic endopeptidase activity, intramembrane cleaving"/>
    <property type="evidence" value="ECO:0007669"/>
    <property type="project" value="InterPro"/>
</dbReference>
<evidence type="ECO:0000256" key="5">
    <source>
        <dbReference type="ARBA" id="ARBA00022824"/>
    </source>
</evidence>
<keyword evidence="6" id="KW-0914">Notch signaling pathway</keyword>
<feature type="transmembrane region" description="Helical" evidence="10">
    <location>
        <begin position="12"/>
        <end position="33"/>
    </location>
</feature>
<keyword evidence="12" id="KW-1185">Reference proteome</keyword>
<dbReference type="InterPro" id="IPR006639">
    <property type="entry name" value="Preselin/SPP"/>
</dbReference>
<evidence type="ECO:0000256" key="9">
    <source>
        <dbReference type="ARBA" id="ARBA00023136"/>
    </source>
</evidence>
<dbReference type="Pfam" id="PF01080">
    <property type="entry name" value="Presenilin"/>
    <property type="match status" value="1"/>
</dbReference>
<comment type="subcellular location">
    <subcellularLocation>
        <location evidence="1">Endoplasmic reticulum membrane</location>
        <topology evidence="1">Multi-pass membrane protein</topology>
    </subcellularLocation>
    <subcellularLocation>
        <location evidence="2">Golgi apparatus membrane</location>
        <topology evidence="2">Multi-pass membrane protein</topology>
    </subcellularLocation>
</comment>
<comment type="caution">
    <text evidence="11">The sequence shown here is derived from an EMBL/GenBank/DDBJ whole genome shotgun (WGS) entry which is preliminary data.</text>
</comment>
<keyword evidence="4 10" id="KW-0812">Transmembrane</keyword>
<dbReference type="Proteomes" id="UP001443914">
    <property type="component" value="Unassembled WGS sequence"/>
</dbReference>
<dbReference type="InterPro" id="IPR042524">
    <property type="entry name" value="Presenilin_C"/>
</dbReference>
<dbReference type="InterPro" id="IPR001108">
    <property type="entry name" value="Peptidase_A22A"/>
</dbReference>
<accession>A0AAW1KBP4</accession>
<dbReference type="PANTHER" id="PTHR10202">
    <property type="entry name" value="PRESENILIN"/>
    <property type="match status" value="1"/>
</dbReference>
<evidence type="ECO:0000256" key="1">
    <source>
        <dbReference type="ARBA" id="ARBA00004477"/>
    </source>
</evidence>
<feature type="transmembrane region" description="Helical" evidence="10">
    <location>
        <begin position="350"/>
        <end position="376"/>
    </location>
</feature>
<comment type="similarity">
    <text evidence="3">Belongs to the peptidase A22A family.</text>
</comment>
<gene>
    <name evidence="11" type="ORF">RND81_06G111700</name>
</gene>
<keyword evidence="5" id="KW-0256">Endoplasmic reticulum</keyword>
<dbReference type="GO" id="GO:0000139">
    <property type="term" value="C:Golgi membrane"/>
    <property type="evidence" value="ECO:0007669"/>
    <property type="project" value="UniProtKB-SubCell"/>
</dbReference>
<dbReference type="AlphaFoldDB" id="A0AAW1KBP4"/>
<feature type="transmembrane region" description="Helical" evidence="10">
    <location>
        <begin position="388"/>
        <end position="406"/>
    </location>
</feature>
<evidence type="ECO:0000256" key="7">
    <source>
        <dbReference type="ARBA" id="ARBA00022989"/>
    </source>
</evidence>
<dbReference type="GO" id="GO:0007219">
    <property type="term" value="P:Notch signaling pathway"/>
    <property type="evidence" value="ECO:0007669"/>
    <property type="project" value="UniProtKB-KW"/>
</dbReference>
<evidence type="ECO:0000256" key="10">
    <source>
        <dbReference type="SAM" id="Phobius"/>
    </source>
</evidence>
<dbReference type="GO" id="GO:0005789">
    <property type="term" value="C:endoplasmic reticulum membrane"/>
    <property type="evidence" value="ECO:0007669"/>
    <property type="project" value="UniProtKB-SubCell"/>
</dbReference>
<feature type="transmembrane region" description="Helical" evidence="10">
    <location>
        <begin position="70"/>
        <end position="90"/>
    </location>
</feature>
<reference evidence="11" key="1">
    <citation type="submission" date="2024-03" db="EMBL/GenBank/DDBJ databases">
        <title>WGS assembly of Saponaria officinalis var. Norfolk2.</title>
        <authorList>
            <person name="Jenkins J."/>
            <person name="Shu S."/>
            <person name="Grimwood J."/>
            <person name="Barry K."/>
            <person name="Goodstein D."/>
            <person name="Schmutz J."/>
            <person name="Leebens-Mack J."/>
            <person name="Osbourn A."/>
        </authorList>
    </citation>
    <scope>NUCLEOTIDE SEQUENCE [LARGE SCALE GENOMIC DNA]</scope>
    <source>
        <strain evidence="11">JIC</strain>
    </source>
</reference>
<dbReference type="GO" id="GO:0070765">
    <property type="term" value="C:gamma-secretase complex"/>
    <property type="evidence" value="ECO:0007669"/>
    <property type="project" value="TreeGrafter"/>
</dbReference>
<dbReference type="SMART" id="SM00730">
    <property type="entry name" value="PSN"/>
    <property type="match status" value="1"/>
</dbReference>
<keyword evidence="7 10" id="KW-1133">Transmembrane helix</keyword>
<sequence>MEESILEFIGSELISVISPISICMFSVVLVSSLSSSSSSTQTHLLDVALVYAETPTDTTAAKLTGAVENAAVFILLTVVGTFLIFILYYYRFTNFLKSSMRFSTFLGLFSYGGPIFVSIIKHFSVRIDVFIYFLFLFNFSAVGVVALTGGGGVPIVVTQGYAVVLRIIAAAWLTQLPEWTTWVLLVATAVYDLVVVLASGGLLKIFLELEQSRNEDLPGLMYESRPRVRVSRDEGGGGDDAIGGLGMVGVSGNVGVEMQNLNKNDNNSENVGVEIQNLNTTHEIVRENEVGVERESERVALMSISSEIRVVSEERASPVEDVAMRLGIQLGLGDFTFYSVLMGRAAMYDLMTVFACYLAMLAGFACNLIILLAWRWCKPLPGLPIPTAFRIMFYFLTRVLMEPFVVQTSTNLLMF</sequence>
<feature type="transmembrane region" description="Helical" evidence="10">
    <location>
        <begin position="129"/>
        <end position="148"/>
    </location>
</feature>
<keyword evidence="9 10" id="KW-0472">Membrane</keyword>
<evidence type="ECO:0000256" key="8">
    <source>
        <dbReference type="ARBA" id="ARBA00023034"/>
    </source>
</evidence>